<dbReference type="Gene3D" id="3.90.70.80">
    <property type="match status" value="1"/>
</dbReference>
<dbReference type="AlphaFoldDB" id="A0AAF0DP22"/>
<evidence type="ECO:0000313" key="4">
    <source>
        <dbReference type="Proteomes" id="UP001219355"/>
    </source>
</evidence>
<dbReference type="EMBL" id="CP120630">
    <property type="protein sequence ID" value="WEW60891.1"/>
    <property type="molecule type" value="Genomic_DNA"/>
</dbReference>
<dbReference type="SUPFAM" id="SSF54001">
    <property type="entry name" value="Cysteine proteinases"/>
    <property type="match status" value="1"/>
</dbReference>
<dbReference type="GO" id="GO:0016579">
    <property type="term" value="P:protein deubiquitination"/>
    <property type="evidence" value="ECO:0007669"/>
    <property type="project" value="TreeGrafter"/>
</dbReference>
<evidence type="ECO:0000313" key="3">
    <source>
        <dbReference type="EMBL" id="WEW60891.1"/>
    </source>
</evidence>
<dbReference type="InterPro" id="IPR009060">
    <property type="entry name" value="UBA-like_sf"/>
</dbReference>
<reference evidence="3" key="1">
    <citation type="submission" date="2023-03" db="EMBL/GenBank/DDBJ databases">
        <title>Emydomyces testavorans Genome Sequence.</title>
        <authorList>
            <person name="Hoyer L."/>
        </authorList>
    </citation>
    <scope>NUCLEOTIDE SEQUENCE</scope>
    <source>
        <strain evidence="3">16-2883</strain>
    </source>
</reference>
<gene>
    <name evidence="3" type="ORF">PRK78_006379</name>
</gene>
<feature type="compositionally biased region" description="Basic residues" evidence="1">
    <location>
        <begin position="378"/>
        <end position="387"/>
    </location>
</feature>
<dbReference type="PANTHER" id="PTHR12419">
    <property type="entry name" value="OTU DOMAIN CONTAINING PROTEIN"/>
    <property type="match status" value="1"/>
</dbReference>
<dbReference type="CDD" id="cd22756">
    <property type="entry name" value="OTU_OTUD3-like"/>
    <property type="match status" value="1"/>
</dbReference>
<organism evidence="3 4">
    <name type="scientific">Emydomyces testavorans</name>
    <dbReference type="NCBI Taxonomy" id="2070801"/>
    <lineage>
        <taxon>Eukaryota</taxon>
        <taxon>Fungi</taxon>
        <taxon>Dikarya</taxon>
        <taxon>Ascomycota</taxon>
        <taxon>Pezizomycotina</taxon>
        <taxon>Eurotiomycetes</taxon>
        <taxon>Eurotiomycetidae</taxon>
        <taxon>Onygenales</taxon>
        <taxon>Nannizziopsiaceae</taxon>
        <taxon>Emydomyces</taxon>
    </lineage>
</organism>
<feature type="compositionally biased region" description="Polar residues" evidence="1">
    <location>
        <begin position="317"/>
        <end position="329"/>
    </location>
</feature>
<feature type="compositionally biased region" description="Low complexity" evidence="1">
    <location>
        <begin position="345"/>
        <end position="355"/>
    </location>
</feature>
<feature type="compositionally biased region" description="Polar residues" evidence="1">
    <location>
        <begin position="473"/>
        <end position="482"/>
    </location>
</feature>
<dbReference type="InterPro" id="IPR038765">
    <property type="entry name" value="Papain-like_cys_pep_sf"/>
</dbReference>
<dbReference type="InterPro" id="IPR050704">
    <property type="entry name" value="Peptidase_C85-like"/>
</dbReference>
<keyword evidence="4" id="KW-1185">Reference proteome</keyword>
<dbReference type="GO" id="GO:0004843">
    <property type="term" value="F:cysteine-type deubiquitinase activity"/>
    <property type="evidence" value="ECO:0007669"/>
    <property type="project" value="TreeGrafter"/>
</dbReference>
<feature type="domain" description="OTU" evidence="2">
    <location>
        <begin position="82"/>
        <end position="208"/>
    </location>
</feature>
<dbReference type="Pfam" id="PF02338">
    <property type="entry name" value="OTU"/>
    <property type="match status" value="1"/>
</dbReference>
<accession>A0AAF0DP22</accession>
<evidence type="ECO:0000256" key="1">
    <source>
        <dbReference type="SAM" id="MobiDB-lite"/>
    </source>
</evidence>
<dbReference type="InterPro" id="IPR003323">
    <property type="entry name" value="OTU_dom"/>
</dbReference>
<feature type="region of interest" description="Disordered" evidence="1">
    <location>
        <begin position="421"/>
        <end position="492"/>
    </location>
</feature>
<dbReference type="PANTHER" id="PTHR12419:SF7">
    <property type="entry name" value="OTU DOMAIN-CONTAINING PROTEIN 3"/>
    <property type="match status" value="1"/>
</dbReference>
<dbReference type="Proteomes" id="UP001219355">
    <property type="component" value="Chromosome 4"/>
</dbReference>
<feature type="compositionally biased region" description="Pro residues" evidence="1">
    <location>
        <begin position="1"/>
        <end position="11"/>
    </location>
</feature>
<evidence type="ECO:0000259" key="2">
    <source>
        <dbReference type="Pfam" id="PF02338"/>
    </source>
</evidence>
<dbReference type="SUPFAM" id="SSF46934">
    <property type="entry name" value="UBA-like"/>
    <property type="match status" value="1"/>
</dbReference>
<proteinExistence type="predicted"/>
<name>A0AAF0DP22_9EURO</name>
<protein>
    <recommendedName>
        <fullName evidence="2">OTU domain-containing protein</fullName>
    </recommendedName>
</protein>
<feature type="region of interest" description="Disordered" evidence="1">
    <location>
        <begin position="1"/>
        <end position="46"/>
    </location>
</feature>
<sequence length="492" mass="53834">MADSPLPPPTRIVPIMAHPKASARSAGRSARSSRRNSAVEADDAESRLKERLQKLNCYPAEIRGDGEYSIQIQNSKGMLYGTPERHDEVRQRLVDHIRENRDSFIHFVDLGPDRPRSTREASRQAYRSFGGVGSRPSMDRINGKFEEMLAKMGEPQEWGGAFELQAFCQAYVRDIIVYQADSVQEFTSNIHDAGSGKETVHLAYHEYQHYSSVRSLDGPHEGLPDLPRRLDEGETEDQAVKKDKDVAFGKQSVGTQTALPTPLTLAEPWKISTIAEALPGFDYDTIRAMLMKCRGDIEFAFSRLLDDDFSSSSQSSVVPTTATETSGTVGVSPGGINPATRAWLGSSSRSSSRHSTGSKRVADISSDDDDEEGPIRSGVRRRPARGRKRRILQDVTVGISVLGDHDDDVISIRLRVDPDAAVEPPKRVLSPQGDSGDEADEGAKAKGPEKEEESIIEPKTDGSDGTFIESSEDGNPTASNEGCDSGDSDERT</sequence>
<feature type="compositionally biased region" description="Low complexity" evidence="1">
    <location>
        <begin position="22"/>
        <end position="38"/>
    </location>
</feature>
<feature type="region of interest" description="Disordered" evidence="1">
    <location>
        <begin position="309"/>
        <end position="387"/>
    </location>
</feature>